<dbReference type="InterPro" id="IPR017871">
    <property type="entry name" value="ABC_transporter-like_CS"/>
</dbReference>
<dbReference type="GO" id="GO:0016887">
    <property type="term" value="F:ATP hydrolysis activity"/>
    <property type="evidence" value="ECO:0007669"/>
    <property type="project" value="InterPro"/>
</dbReference>
<comment type="caution">
    <text evidence="6">The sequence shown here is derived from an EMBL/GenBank/DDBJ whole genome shotgun (WGS) entry which is preliminary data.</text>
</comment>
<dbReference type="Pfam" id="PF14524">
    <property type="entry name" value="Wzt_C"/>
    <property type="match status" value="1"/>
</dbReference>
<reference evidence="6 7" key="1">
    <citation type="submission" date="2015-03" db="EMBL/GenBank/DDBJ databases">
        <title>Comparative genomics of Pseudomonas insights into diversity of traits involved in vanlence and defense.</title>
        <authorList>
            <person name="Qin Y."/>
        </authorList>
    </citation>
    <scope>NUCLEOTIDE SEQUENCE [LARGE SCALE GENOMIC DNA]</scope>
    <source>
        <strain evidence="6 7">H24</strain>
    </source>
</reference>
<dbReference type="PATRIC" id="fig|294.133.peg.1122"/>
<dbReference type="PANTHER" id="PTHR46743:SF2">
    <property type="entry name" value="TEICHOIC ACIDS EXPORT ATP-BINDING PROTEIN TAGH"/>
    <property type="match status" value="1"/>
</dbReference>
<evidence type="ECO:0000256" key="1">
    <source>
        <dbReference type="ARBA" id="ARBA00005417"/>
    </source>
</evidence>
<evidence type="ECO:0000313" key="7">
    <source>
        <dbReference type="Proteomes" id="UP000033400"/>
    </source>
</evidence>
<proteinExistence type="inferred from homology"/>
<dbReference type="GO" id="GO:0140359">
    <property type="term" value="F:ABC-type transporter activity"/>
    <property type="evidence" value="ECO:0007669"/>
    <property type="project" value="InterPro"/>
</dbReference>
<dbReference type="CDD" id="cd10147">
    <property type="entry name" value="Wzt_C-like"/>
    <property type="match status" value="1"/>
</dbReference>
<dbReference type="InterPro" id="IPR015860">
    <property type="entry name" value="ABC_transpr_TagH-like"/>
</dbReference>
<dbReference type="Pfam" id="PF00005">
    <property type="entry name" value="ABC_tran"/>
    <property type="match status" value="1"/>
</dbReference>
<dbReference type="OrthoDB" id="9778870at2"/>
<dbReference type="SUPFAM" id="SSF52540">
    <property type="entry name" value="P-loop containing nucleoside triphosphate hydrolases"/>
    <property type="match status" value="1"/>
</dbReference>
<organism evidence="6 7">
    <name type="scientific">Pseudomonas fluorescens</name>
    <dbReference type="NCBI Taxonomy" id="294"/>
    <lineage>
        <taxon>Bacteria</taxon>
        <taxon>Pseudomonadati</taxon>
        <taxon>Pseudomonadota</taxon>
        <taxon>Gammaproteobacteria</taxon>
        <taxon>Pseudomonadales</taxon>
        <taxon>Pseudomonadaceae</taxon>
        <taxon>Pseudomonas</taxon>
    </lineage>
</organism>
<evidence type="ECO:0000256" key="4">
    <source>
        <dbReference type="ARBA" id="ARBA00022840"/>
    </source>
</evidence>
<dbReference type="GO" id="GO:0005524">
    <property type="term" value="F:ATP binding"/>
    <property type="evidence" value="ECO:0007669"/>
    <property type="project" value="UniProtKB-KW"/>
</dbReference>
<dbReference type="Pfam" id="PF04230">
    <property type="entry name" value="PS_pyruv_trans"/>
    <property type="match status" value="1"/>
</dbReference>
<dbReference type="Gene3D" id="2.70.50.60">
    <property type="entry name" value="abc- transporter (atp binding component) like domain"/>
    <property type="match status" value="1"/>
</dbReference>
<dbReference type="PANTHER" id="PTHR46743">
    <property type="entry name" value="TEICHOIC ACIDS EXPORT ATP-BINDING PROTEIN TAGH"/>
    <property type="match status" value="1"/>
</dbReference>
<gene>
    <name evidence="6" type="ORF">VD17_10110</name>
</gene>
<feature type="domain" description="ABC transporter" evidence="5">
    <location>
        <begin position="24"/>
        <end position="248"/>
    </location>
</feature>
<dbReference type="EMBL" id="LACH01000017">
    <property type="protein sequence ID" value="KJZ65710.1"/>
    <property type="molecule type" value="Genomic_DNA"/>
</dbReference>
<sequence>MSFEMAISAENLGKCYQIYDAPKDRLLQMLMRGRKRFYREFWALDDVSLTVGKGETVGIIGRNGSGKSTLLQLICGTLMPTRGSVRGHGRIAALLELGAGFNPEFTGRDNVYMNAAVLGLSRSEIDARFDEIIAFANIGDFIDQPTKIYSSGMLVRLAFAVSVCVEPDILIVDEALSVGDASFQFKCLNRLENLTAKGTTLLFVSHDMSMVKRFCHRVIYLREGKVVASGAPDEMAELYLLDMRDEQRRWASGGVVPVTRKSFMGGQDGIAFGTEEGYISSACFSNTQELFSSYMYGDDIEIRIEALLHESISQPNISFTIQEARLLVIGGANFALQAGPAENGWRRTAITVRFPANLAAGRYHVTLKLLHGLTEDTSQLIEKQVAPLAFDMLPNSKNFLGMVDLGLQSVSPRPDEYLFKTCGIPDGGLKEAEILTEHINESPWQVAIFGTFDVENYGDLLFPIIAEAELTQRLGSINLHRFSYNAKTQSEWPYTVTSLTELPRIAGSLDGILIGGGFLIRFDKVVAHGYGPTTPDIHHPTGYWLTPALIALQHGVPVMWNAPGMHCNSIPVWAKPLLTMALEQSQYVRVRDTLSRDALGALTSQAGIEVLPDTAFGLPRLIDEQRPSSEFTRLREHAALTGPYIVIHAIHVVESFVQLFEDHAEAFQHYQFLVIPIGPVLGDDPSIIAKRLPRAITLSFWPQPLLMAEIISQAQAVIGHSYHLAITALAFGVPVFCSADLTAGKYTALAEFDSLHALPDAATVDPQWFIARVGKTSPSLAARAAADKLVEHWDRVAEIIRKGKTSSQPVLGAFLQNLPNLLEAAVEGCDVLQAECPVKSIVPEIINPAQNLPILELAQQQQISQLSQQLALSDARVLELQNSSSFRMTAPLRSIARGIRNLTTNKDR</sequence>
<dbReference type="Proteomes" id="UP000033400">
    <property type="component" value="Unassembled WGS sequence"/>
</dbReference>
<name>A0A0F4VB19_PSEFL</name>
<dbReference type="PROSITE" id="PS50893">
    <property type="entry name" value="ABC_TRANSPORTER_2"/>
    <property type="match status" value="1"/>
</dbReference>
<accession>A0A0F4VB19</accession>
<comment type="similarity">
    <text evidence="1">Belongs to the ABC transporter superfamily.</text>
</comment>
<dbReference type="InterPro" id="IPR003439">
    <property type="entry name" value="ABC_transporter-like_ATP-bd"/>
</dbReference>
<dbReference type="InterPro" id="IPR029439">
    <property type="entry name" value="Wzt_C"/>
</dbReference>
<dbReference type="SMART" id="SM00382">
    <property type="entry name" value="AAA"/>
    <property type="match status" value="1"/>
</dbReference>
<evidence type="ECO:0000256" key="3">
    <source>
        <dbReference type="ARBA" id="ARBA00022741"/>
    </source>
</evidence>
<dbReference type="SUPFAM" id="SSF53756">
    <property type="entry name" value="UDP-Glycosyltransferase/glycogen phosphorylase"/>
    <property type="match status" value="1"/>
</dbReference>
<protein>
    <submittedName>
        <fullName evidence="6">ABC transporter ATP-binding protein</fullName>
    </submittedName>
</protein>
<dbReference type="InterPro" id="IPR050683">
    <property type="entry name" value="Bact_Polysacc_Export_ATP-bd"/>
</dbReference>
<keyword evidence="3" id="KW-0547">Nucleotide-binding</keyword>
<dbReference type="AlphaFoldDB" id="A0A0F4VB19"/>
<dbReference type="InterPro" id="IPR027417">
    <property type="entry name" value="P-loop_NTPase"/>
</dbReference>
<dbReference type="Gene3D" id="3.40.50.300">
    <property type="entry name" value="P-loop containing nucleotide triphosphate hydrolases"/>
    <property type="match status" value="1"/>
</dbReference>
<keyword evidence="2" id="KW-0813">Transport</keyword>
<evidence type="ECO:0000256" key="2">
    <source>
        <dbReference type="ARBA" id="ARBA00022448"/>
    </source>
</evidence>
<dbReference type="InterPro" id="IPR007345">
    <property type="entry name" value="Polysacch_pyruvyl_Trfase"/>
</dbReference>
<dbReference type="CDD" id="cd03220">
    <property type="entry name" value="ABC_KpsT_Wzt"/>
    <property type="match status" value="1"/>
</dbReference>
<dbReference type="GO" id="GO:0016020">
    <property type="term" value="C:membrane"/>
    <property type="evidence" value="ECO:0007669"/>
    <property type="project" value="InterPro"/>
</dbReference>
<evidence type="ECO:0000313" key="6">
    <source>
        <dbReference type="EMBL" id="KJZ65710.1"/>
    </source>
</evidence>
<evidence type="ECO:0000259" key="5">
    <source>
        <dbReference type="PROSITE" id="PS50893"/>
    </source>
</evidence>
<keyword evidence="4 6" id="KW-0067">ATP-binding</keyword>
<dbReference type="InterPro" id="IPR003593">
    <property type="entry name" value="AAA+_ATPase"/>
</dbReference>
<dbReference type="PROSITE" id="PS00211">
    <property type="entry name" value="ABC_TRANSPORTER_1"/>
    <property type="match status" value="1"/>
</dbReference>